<evidence type="ECO:0000256" key="3">
    <source>
        <dbReference type="ARBA" id="ARBA00023235"/>
    </source>
</evidence>
<keyword evidence="2" id="KW-0663">Pyridoxal phosphate</keyword>
<gene>
    <name evidence="5" type="ORF">RFV38_09680</name>
</gene>
<feature type="domain" description="Alanine racemase C-terminal" evidence="4">
    <location>
        <begin position="230"/>
        <end position="349"/>
    </location>
</feature>
<dbReference type="PRINTS" id="PR00992">
    <property type="entry name" value="ALARACEMASE"/>
</dbReference>
<evidence type="ECO:0000313" key="5">
    <source>
        <dbReference type="EMBL" id="MDX8336758.1"/>
    </source>
</evidence>
<reference evidence="6" key="1">
    <citation type="submission" date="2023-07" db="EMBL/GenBank/DDBJ databases">
        <authorList>
            <person name="Colorado M.A."/>
            <person name="Villamil L.M."/>
            <person name="Melo J.F."/>
            <person name="Rodriguez J.A."/>
            <person name="Ruiz R.Y."/>
        </authorList>
    </citation>
    <scope>NUCLEOTIDE SEQUENCE [LARGE SCALE GENOMIC DNA]</scope>
    <source>
        <strain evidence="6">C33</strain>
    </source>
</reference>
<organism evidence="5 6">
    <name type="scientific">Candidatus Cetobacterium colombiensis</name>
    <dbReference type="NCBI Taxonomy" id="3073100"/>
    <lineage>
        <taxon>Bacteria</taxon>
        <taxon>Fusobacteriati</taxon>
        <taxon>Fusobacteriota</taxon>
        <taxon>Fusobacteriia</taxon>
        <taxon>Fusobacteriales</taxon>
        <taxon>Fusobacteriaceae</taxon>
        <taxon>Cetobacterium</taxon>
    </lineage>
</organism>
<dbReference type="GO" id="GO:0008784">
    <property type="term" value="F:alanine racemase activity"/>
    <property type="evidence" value="ECO:0007669"/>
    <property type="project" value="UniProtKB-EC"/>
</dbReference>
<comment type="caution">
    <text evidence="5">The sequence shown here is derived from an EMBL/GenBank/DDBJ whole genome shotgun (WGS) entry which is preliminary data.</text>
</comment>
<dbReference type="InterPro" id="IPR029066">
    <property type="entry name" value="PLP-binding_barrel"/>
</dbReference>
<dbReference type="Pfam" id="PF00842">
    <property type="entry name" value="Ala_racemase_C"/>
    <property type="match status" value="1"/>
</dbReference>
<evidence type="ECO:0000313" key="6">
    <source>
        <dbReference type="Proteomes" id="UP001279681"/>
    </source>
</evidence>
<keyword evidence="6" id="KW-1185">Reference proteome</keyword>
<dbReference type="InterPro" id="IPR020622">
    <property type="entry name" value="Ala_racemase_pyridoxalP-BS"/>
</dbReference>
<dbReference type="PANTHER" id="PTHR30511">
    <property type="entry name" value="ALANINE RACEMASE"/>
    <property type="match status" value="1"/>
</dbReference>
<dbReference type="EC" id="5.1.1.1" evidence="5"/>
<dbReference type="EMBL" id="JAVIKH010000013">
    <property type="protein sequence ID" value="MDX8336758.1"/>
    <property type="molecule type" value="Genomic_DNA"/>
</dbReference>
<name>A0ABU4WE31_9FUSO</name>
<accession>A0ABU4WE31</accession>
<sequence>MGLKDFKVKVYKENILHNYHYLKKIKQKDIIAVVKSNAYGHGIENIVKFLSECGCKYFAVARECEAEKILKLKLNDINIIILETIDELDFIKKNSNVQMVVNSLKDLLNLLNQGVSTKQLHLKLDFGFGRNGIMEKEFDQLVKIVKEKDLNFKGISTHVFAADYEDMLKIEEKFSEILKILKKDRFEMIHMQNSAGVISIEGKNCTHIRCGTILFGLQEIGYFDPNVKRAFKLNGKILGIKDLKDLKYIGYEKKENINIEKYKKIAKIRLGYGDGFSKRSEGIMSIINNKKFKIVHISMDSSFILVDDSVKEGDFVEIFHDLEDAINHLKVPHYEFLSCINDRIKRELI</sequence>
<dbReference type="Gene3D" id="3.20.20.10">
    <property type="entry name" value="Alanine racemase"/>
    <property type="match status" value="1"/>
</dbReference>
<dbReference type="InterPro" id="IPR000821">
    <property type="entry name" value="Ala_racemase"/>
</dbReference>
<dbReference type="SUPFAM" id="SSF51419">
    <property type="entry name" value="PLP-binding barrel"/>
    <property type="match status" value="1"/>
</dbReference>
<dbReference type="Proteomes" id="UP001279681">
    <property type="component" value="Unassembled WGS sequence"/>
</dbReference>
<evidence type="ECO:0000256" key="1">
    <source>
        <dbReference type="ARBA" id="ARBA00001933"/>
    </source>
</evidence>
<proteinExistence type="predicted"/>
<dbReference type="SUPFAM" id="SSF50621">
    <property type="entry name" value="Alanine racemase C-terminal domain-like"/>
    <property type="match status" value="1"/>
</dbReference>
<dbReference type="Pfam" id="PF01168">
    <property type="entry name" value="Ala_racemase_N"/>
    <property type="match status" value="1"/>
</dbReference>
<dbReference type="SMART" id="SM01005">
    <property type="entry name" value="Ala_racemase_C"/>
    <property type="match status" value="1"/>
</dbReference>
<dbReference type="PROSITE" id="PS00395">
    <property type="entry name" value="ALANINE_RACEMASE"/>
    <property type="match status" value="1"/>
</dbReference>
<evidence type="ECO:0000256" key="2">
    <source>
        <dbReference type="ARBA" id="ARBA00022898"/>
    </source>
</evidence>
<comment type="cofactor">
    <cofactor evidence="1">
        <name>pyridoxal 5'-phosphate</name>
        <dbReference type="ChEBI" id="CHEBI:597326"/>
    </cofactor>
</comment>
<evidence type="ECO:0000259" key="4">
    <source>
        <dbReference type="SMART" id="SM01005"/>
    </source>
</evidence>
<dbReference type="PANTHER" id="PTHR30511:SF0">
    <property type="entry name" value="ALANINE RACEMASE, CATABOLIC-RELATED"/>
    <property type="match status" value="1"/>
</dbReference>
<dbReference type="RefSeq" id="WP_320314137.1">
    <property type="nucleotide sequence ID" value="NZ_JAVIKH010000013.1"/>
</dbReference>
<protein>
    <submittedName>
        <fullName evidence="5">Alanine racemase</fullName>
        <ecNumber evidence="5">5.1.1.1</ecNumber>
    </submittedName>
</protein>
<dbReference type="InterPro" id="IPR001608">
    <property type="entry name" value="Ala_racemase_N"/>
</dbReference>
<keyword evidence="3 5" id="KW-0413">Isomerase</keyword>
<dbReference type="InterPro" id="IPR011079">
    <property type="entry name" value="Ala_racemase_C"/>
</dbReference>
<dbReference type="Gene3D" id="2.40.37.10">
    <property type="entry name" value="Lyase, Ornithine Decarboxylase, Chain A, domain 1"/>
    <property type="match status" value="1"/>
</dbReference>
<dbReference type="InterPro" id="IPR009006">
    <property type="entry name" value="Ala_racemase/Decarboxylase_C"/>
</dbReference>